<dbReference type="PANTHER" id="PTHR35509">
    <property type="entry name" value="DOMAIN PROTEIN, PUTATIVE (DUF1995)-RELATED"/>
    <property type="match status" value="1"/>
</dbReference>
<reference evidence="2" key="1">
    <citation type="submission" date="2019-12" db="EMBL/GenBank/DDBJ databases">
        <title>High-Quality draft genome sequences of three cyanobacteria isolated from the limestone walls of the Old Cathedral of Coimbra.</title>
        <authorList>
            <person name="Tiago I."/>
            <person name="Soares F."/>
            <person name="Portugal A."/>
        </authorList>
    </citation>
    <scope>NUCLEOTIDE SEQUENCE</scope>
    <source>
        <strain evidence="2">A</strain>
    </source>
</reference>
<dbReference type="Proteomes" id="UP000646053">
    <property type="component" value="Unassembled WGS sequence"/>
</dbReference>
<proteinExistence type="predicted"/>
<feature type="domain" description="DUF1995" evidence="1">
    <location>
        <begin position="5"/>
        <end position="212"/>
    </location>
</feature>
<accession>A0A8J8CK55</accession>
<comment type="caution">
    <text evidence="2">The sequence shown here is derived from an EMBL/GenBank/DDBJ whole genome shotgun (WGS) entry which is preliminary data.</text>
</comment>
<name>A0A8J8CK55_9CYAN</name>
<dbReference type="InterPro" id="IPR053021">
    <property type="entry name" value="Chloroplast_ADK"/>
</dbReference>
<dbReference type="AlphaFoldDB" id="A0A8J8CK55"/>
<dbReference type="RefSeq" id="WP_162423796.1">
    <property type="nucleotide sequence ID" value="NZ_WVIE01000014.1"/>
</dbReference>
<protein>
    <submittedName>
        <fullName evidence="2">DUF1995 family protein</fullName>
    </submittedName>
</protein>
<keyword evidence="3" id="KW-1185">Reference proteome</keyword>
<organism evidence="2 3">
    <name type="scientific">Myxacorys almedinensis A</name>
    <dbReference type="NCBI Taxonomy" id="2690445"/>
    <lineage>
        <taxon>Bacteria</taxon>
        <taxon>Bacillati</taxon>
        <taxon>Cyanobacteriota</taxon>
        <taxon>Cyanophyceae</taxon>
        <taxon>Leptolyngbyales</taxon>
        <taxon>Leptolyngbyaceae</taxon>
        <taxon>Myxacorys</taxon>
        <taxon>Myxacorys almedinensis</taxon>
    </lineage>
</organism>
<dbReference type="InterPro" id="IPR018962">
    <property type="entry name" value="DUF1995"/>
</dbReference>
<evidence type="ECO:0000259" key="1">
    <source>
        <dbReference type="Pfam" id="PF09353"/>
    </source>
</evidence>
<evidence type="ECO:0000313" key="3">
    <source>
        <dbReference type="Proteomes" id="UP000646053"/>
    </source>
</evidence>
<evidence type="ECO:0000313" key="2">
    <source>
        <dbReference type="EMBL" id="NDJ18276.1"/>
    </source>
</evidence>
<sequence>MSELPITLDDAIAQAQTATQAALKAGYTRLQVELAFPELKPMPIAETFLTSFHEWGAGLKVFFTDAGTAALAKRDWGDVPFQIGSLDVAGSRQTTPAEAQVSPDDRLLIFVAPSAVEVNPVEQICEVAGDCPIILLNPRLEDVAIVGIGYAGRQLRQRFLETIEPCYYLRPLDDTSALLRCYPSPWQVWYATDGVYHLIAEEDDRPDAERLDQIFASVLGDQMPKPNLFAGLQQFLRALGR</sequence>
<dbReference type="EMBL" id="WVIE01000014">
    <property type="protein sequence ID" value="NDJ18276.1"/>
    <property type="molecule type" value="Genomic_DNA"/>
</dbReference>
<gene>
    <name evidence="2" type="ORF">GS601_13405</name>
</gene>
<dbReference type="Pfam" id="PF09353">
    <property type="entry name" value="DUF1995"/>
    <property type="match status" value="1"/>
</dbReference>
<dbReference type="PANTHER" id="PTHR35509:SF1">
    <property type="entry name" value="DOMAIN PROTEIN, PUTATIVE (DUF1995)-RELATED"/>
    <property type="match status" value="1"/>
</dbReference>